<proteinExistence type="predicted"/>
<protein>
    <submittedName>
        <fullName evidence="2">Uncharacterized protein</fullName>
    </submittedName>
</protein>
<evidence type="ECO:0000313" key="3">
    <source>
        <dbReference type="Proteomes" id="UP000494206"/>
    </source>
</evidence>
<name>A0A8S1EJ64_9PELO</name>
<sequence>MVSFRSASILLFFFLFAVIVVNSKPIIKSGYSKNHHLYKRRYPLKNDAELDFWTGLYTFLVSADSFYGG</sequence>
<dbReference type="OrthoDB" id="5863978at2759"/>
<accession>A0A8S1EJ64</accession>
<dbReference type="EMBL" id="CADEPM010000001">
    <property type="protein sequence ID" value="CAB3397722.1"/>
    <property type="molecule type" value="Genomic_DNA"/>
</dbReference>
<reference evidence="2 3" key="1">
    <citation type="submission" date="2020-04" db="EMBL/GenBank/DDBJ databases">
        <authorList>
            <person name="Laetsch R D."/>
            <person name="Stevens L."/>
            <person name="Kumar S."/>
            <person name="Blaxter L. M."/>
        </authorList>
    </citation>
    <scope>NUCLEOTIDE SEQUENCE [LARGE SCALE GENOMIC DNA]</scope>
</reference>
<feature type="chain" id="PRO_5035846130" evidence="1">
    <location>
        <begin position="24"/>
        <end position="69"/>
    </location>
</feature>
<organism evidence="2 3">
    <name type="scientific">Caenorhabditis bovis</name>
    <dbReference type="NCBI Taxonomy" id="2654633"/>
    <lineage>
        <taxon>Eukaryota</taxon>
        <taxon>Metazoa</taxon>
        <taxon>Ecdysozoa</taxon>
        <taxon>Nematoda</taxon>
        <taxon>Chromadorea</taxon>
        <taxon>Rhabditida</taxon>
        <taxon>Rhabditina</taxon>
        <taxon>Rhabditomorpha</taxon>
        <taxon>Rhabditoidea</taxon>
        <taxon>Rhabditidae</taxon>
        <taxon>Peloderinae</taxon>
        <taxon>Caenorhabditis</taxon>
    </lineage>
</organism>
<evidence type="ECO:0000313" key="2">
    <source>
        <dbReference type="EMBL" id="CAB3397722.1"/>
    </source>
</evidence>
<dbReference type="Proteomes" id="UP000494206">
    <property type="component" value="Unassembled WGS sequence"/>
</dbReference>
<comment type="caution">
    <text evidence="2">The sequence shown here is derived from an EMBL/GenBank/DDBJ whole genome shotgun (WGS) entry which is preliminary data.</text>
</comment>
<keyword evidence="1" id="KW-0732">Signal</keyword>
<gene>
    <name evidence="2" type="ORF">CBOVIS_LOCUS1094</name>
</gene>
<feature type="signal peptide" evidence="1">
    <location>
        <begin position="1"/>
        <end position="23"/>
    </location>
</feature>
<evidence type="ECO:0000256" key="1">
    <source>
        <dbReference type="SAM" id="SignalP"/>
    </source>
</evidence>
<keyword evidence="3" id="KW-1185">Reference proteome</keyword>
<dbReference type="AlphaFoldDB" id="A0A8S1EJ64"/>